<gene>
    <name evidence="4" type="ORF">C882_4040</name>
</gene>
<evidence type="ECO:0000256" key="2">
    <source>
        <dbReference type="ARBA" id="ARBA00022801"/>
    </source>
</evidence>
<dbReference type="Gene3D" id="3.40.50.1000">
    <property type="entry name" value="HAD superfamily/HAD-like"/>
    <property type="match status" value="1"/>
</dbReference>
<dbReference type="eggNOG" id="COG1011">
    <property type="taxonomic scope" value="Bacteria"/>
</dbReference>
<comment type="catalytic activity">
    <reaction evidence="3">
        <text>an (S)-2-haloacid + H2O = a (2R)-2-hydroxycarboxylate + a halide anion + H(+)</text>
        <dbReference type="Rhea" id="RHEA:11192"/>
        <dbReference type="ChEBI" id="CHEBI:15377"/>
        <dbReference type="ChEBI" id="CHEBI:15378"/>
        <dbReference type="ChEBI" id="CHEBI:16042"/>
        <dbReference type="ChEBI" id="CHEBI:58314"/>
        <dbReference type="ChEBI" id="CHEBI:137405"/>
        <dbReference type="EC" id="3.8.1.2"/>
    </reaction>
</comment>
<proteinExistence type="inferred from homology"/>
<dbReference type="OrthoDB" id="9785638at2"/>
<dbReference type="Pfam" id="PF00702">
    <property type="entry name" value="Hydrolase"/>
    <property type="match status" value="1"/>
</dbReference>
<dbReference type="PANTHER" id="PTHR43316:SF3">
    <property type="entry name" value="HALOACID DEHALOGENASE, TYPE II (AFU_ORTHOLOGUE AFUA_2G07750)-RELATED"/>
    <property type="match status" value="1"/>
</dbReference>
<dbReference type="NCBIfam" id="TIGR01428">
    <property type="entry name" value="HAD_type_II"/>
    <property type="match status" value="1"/>
</dbReference>
<protein>
    <recommendedName>
        <fullName evidence="3">(S)-2-haloacid dehalogenase</fullName>
        <ecNumber evidence="3">3.8.1.2</ecNumber>
    </recommendedName>
    <alternativeName>
        <fullName evidence="3">2-haloalkanoic acid dehalogenase</fullName>
    </alternativeName>
    <alternativeName>
        <fullName evidence="3">Halocarboxylic acid halidohydrolase</fullName>
    </alternativeName>
    <alternativeName>
        <fullName evidence="3">L-2-haloacid dehalogenase</fullName>
    </alternativeName>
</protein>
<dbReference type="InterPro" id="IPR006328">
    <property type="entry name" value="2-HAD"/>
</dbReference>
<dbReference type="NCBIfam" id="TIGR01509">
    <property type="entry name" value="HAD-SF-IA-v3"/>
    <property type="match status" value="1"/>
</dbReference>
<dbReference type="EMBL" id="ANHY01000007">
    <property type="protein sequence ID" value="EKV30703.1"/>
    <property type="molecule type" value="Genomic_DNA"/>
</dbReference>
<dbReference type="NCBIfam" id="TIGR01493">
    <property type="entry name" value="HAD-SF-IA-v2"/>
    <property type="match status" value="1"/>
</dbReference>
<dbReference type="EC" id="3.8.1.2" evidence="3"/>
<comment type="similarity">
    <text evidence="1 3">Belongs to the HAD-like hydrolase superfamily. S-2-haloalkanoic acid dehalogenase family.</text>
</comment>
<comment type="caution">
    <text evidence="4">The sequence shown here is derived from an EMBL/GenBank/DDBJ whole genome shotgun (WGS) entry which is preliminary data.</text>
</comment>
<evidence type="ECO:0000256" key="1">
    <source>
        <dbReference type="ARBA" id="ARBA00008106"/>
    </source>
</evidence>
<dbReference type="GO" id="GO:0018784">
    <property type="term" value="F:(S)-2-haloacid dehalogenase activity"/>
    <property type="evidence" value="ECO:0007669"/>
    <property type="project" value="UniProtKB-UniRule"/>
</dbReference>
<dbReference type="STRING" id="1238182.C882_4040"/>
<dbReference type="Proteomes" id="UP000009881">
    <property type="component" value="Unassembled WGS sequence"/>
</dbReference>
<dbReference type="InterPro" id="IPR036412">
    <property type="entry name" value="HAD-like_sf"/>
</dbReference>
<dbReference type="InterPro" id="IPR006439">
    <property type="entry name" value="HAD-SF_hydro_IA"/>
</dbReference>
<comment type="function">
    <text evidence="3">Catalyzes the hydrolytic dehalogenation of small (S)-2-haloalkanoic acids to yield the corresponding (R)-2-hydroxyalkanoic acids.</text>
</comment>
<sequence>MAHRPKVVAFDVIETTFSLHPLRDRLEEIGVRSDALPTWFARSLRDAFALAATDCFEPFRSVLEANLIAVARDHGTDPDEAQRDRVLSTFAKLPPHDDARPALEALREAGVMAVALSNGSLSATEALFEGAGLRDMVAHVLSVEDVGLAKPRREVYHKAASACGITPEECALVAAHPWDIHGAAAAGLSTGYVARHEPFPAIFRQPSVTGASLTEVVDGLLALSE</sequence>
<dbReference type="InterPro" id="IPR023198">
    <property type="entry name" value="PGP-like_dom2"/>
</dbReference>
<name>K9HK44_9PROT</name>
<dbReference type="Gene3D" id="1.10.150.240">
    <property type="entry name" value="Putative phosphatase, domain 2"/>
    <property type="match status" value="1"/>
</dbReference>
<dbReference type="PANTHER" id="PTHR43316">
    <property type="entry name" value="HYDROLASE, HALOACID DELAHOGENASE-RELATED"/>
    <property type="match status" value="1"/>
</dbReference>
<organism evidence="4 5">
    <name type="scientific">Caenispirillum salinarum AK4</name>
    <dbReference type="NCBI Taxonomy" id="1238182"/>
    <lineage>
        <taxon>Bacteria</taxon>
        <taxon>Pseudomonadati</taxon>
        <taxon>Pseudomonadota</taxon>
        <taxon>Alphaproteobacteria</taxon>
        <taxon>Rhodospirillales</taxon>
        <taxon>Novispirillaceae</taxon>
        <taxon>Caenispirillum</taxon>
    </lineage>
</organism>
<dbReference type="RefSeq" id="WP_009540148.1">
    <property type="nucleotide sequence ID" value="NZ_ANHY01000007.1"/>
</dbReference>
<dbReference type="AlphaFoldDB" id="K9HK44"/>
<dbReference type="SUPFAM" id="SSF56784">
    <property type="entry name" value="HAD-like"/>
    <property type="match status" value="1"/>
</dbReference>
<dbReference type="InterPro" id="IPR051540">
    <property type="entry name" value="S-2-haloacid_dehalogenase"/>
</dbReference>
<keyword evidence="5" id="KW-1185">Reference proteome</keyword>
<accession>K9HK44</accession>
<dbReference type="SFLD" id="SFLDS00003">
    <property type="entry name" value="Haloacid_Dehalogenase"/>
    <property type="match status" value="1"/>
</dbReference>
<dbReference type="InterPro" id="IPR023214">
    <property type="entry name" value="HAD_sf"/>
</dbReference>
<evidence type="ECO:0000256" key="3">
    <source>
        <dbReference type="RuleBase" id="RU368077"/>
    </source>
</evidence>
<evidence type="ECO:0000313" key="5">
    <source>
        <dbReference type="Proteomes" id="UP000009881"/>
    </source>
</evidence>
<keyword evidence="2 3" id="KW-0378">Hydrolase</keyword>
<dbReference type="SFLD" id="SFLDG01129">
    <property type="entry name" value="C1.5:_HAD__Beta-PGM__Phosphata"/>
    <property type="match status" value="1"/>
</dbReference>
<reference evidence="4 5" key="1">
    <citation type="journal article" date="2013" name="Genome Announc.">
        <title>Draft Genome Sequence of an Alphaproteobacterium, Caenispirillum salinarum AK4(T), Isolated from a Solar Saltern.</title>
        <authorList>
            <person name="Khatri I."/>
            <person name="Singh A."/>
            <person name="Korpole S."/>
            <person name="Pinnaka A.K."/>
            <person name="Subramanian S."/>
        </authorList>
    </citation>
    <scope>NUCLEOTIDE SEQUENCE [LARGE SCALE GENOMIC DNA]</scope>
    <source>
        <strain evidence="4 5">AK4</strain>
    </source>
</reference>
<evidence type="ECO:0000313" key="4">
    <source>
        <dbReference type="EMBL" id="EKV30703.1"/>
    </source>
</evidence>
<dbReference type="PRINTS" id="PR00413">
    <property type="entry name" value="HADHALOGNASE"/>
</dbReference>